<proteinExistence type="predicted"/>
<comment type="caution">
    <text evidence="1">The sequence shown here is derived from an EMBL/GenBank/DDBJ whole genome shotgun (WGS) entry which is preliminary data.</text>
</comment>
<dbReference type="Proteomes" id="UP001307168">
    <property type="component" value="Unassembled WGS sequence"/>
</dbReference>
<dbReference type="EMBL" id="JARNBH010000039">
    <property type="protein sequence ID" value="MEC0276700.1"/>
    <property type="molecule type" value="Genomic_DNA"/>
</dbReference>
<dbReference type="AlphaFoldDB" id="A0AAW9NNS7"/>
<organism evidence="1 2">
    <name type="scientific">Peribacillus castrilensis</name>
    <dbReference type="NCBI Taxonomy" id="2897690"/>
    <lineage>
        <taxon>Bacteria</taxon>
        <taxon>Bacillati</taxon>
        <taxon>Bacillota</taxon>
        <taxon>Bacilli</taxon>
        <taxon>Bacillales</taxon>
        <taxon>Bacillaceae</taxon>
        <taxon>Peribacillus</taxon>
    </lineage>
</organism>
<keyword evidence="2" id="KW-1185">Reference proteome</keyword>
<gene>
    <name evidence="1" type="ORF">P4706_27255</name>
</gene>
<protein>
    <submittedName>
        <fullName evidence="1">Uncharacterized protein</fullName>
    </submittedName>
</protein>
<evidence type="ECO:0000313" key="1">
    <source>
        <dbReference type="EMBL" id="MEC0276700.1"/>
    </source>
</evidence>
<name>A0AAW9NNS7_9BACI</name>
<reference evidence="1 2" key="1">
    <citation type="submission" date="2023-03" db="EMBL/GenBank/DDBJ databases">
        <title>Bacillus Genome Sequencing.</title>
        <authorList>
            <person name="Dunlap C."/>
        </authorList>
    </citation>
    <scope>NUCLEOTIDE SEQUENCE [LARGE SCALE GENOMIC DNA]</scope>
    <source>
        <strain evidence="1 2">B-41290</strain>
    </source>
</reference>
<sequence>MKNKLQLMFVLDYFKGLLLSQTRKHLQKSLPYKSGSNSGSRHQNNLQVIDLYCIKSTLNWL</sequence>
<evidence type="ECO:0000313" key="2">
    <source>
        <dbReference type="Proteomes" id="UP001307168"/>
    </source>
</evidence>
<dbReference type="RefSeq" id="WP_367408276.1">
    <property type="nucleotide sequence ID" value="NZ_JARNBH010000039.1"/>
</dbReference>
<accession>A0AAW9NNS7</accession>